<dbReference type="Gene3D" id="2.40.50.140">
    <property type="entry name" value="Nucleic acid-binding proteins"/>
    <property type="match status" value="1"/>
</dbReference>
<dbReference type="InterPro" id="IPR004329">
    <property type="entry name" value="CcmE"/>
</dbReference>
<dbReference type="GO" id="GO:0020037">
    <property type="term" value="F:heme binding"/>
    <property type="evidence" value="ECO:0007669"/>
    <property type="project" value="InterPro"/>
</dbReference>
<keyword evidence="5 13" id="KW-0812">Transmembrane</keyword>
<dbReference type="EMBL" id="LKEJ01000127">
    <property type="protein sequence ID" value="KTB63911.1"/>
    <property type="molecule type" value="Genomic_DNA"/>
</dbReference>
<dbReference type="PANTHER" id="PTHR34128">
    <property type="entry name" value="CYTOCHROME C-TYPE BIOGENESIS PROTEIN CCME HOMOLOG, MITOCHONDRIAL"/>
    <property type="match status" value="1"/>
</dbReference>
<evidence type="ECO:0000256" key="4">
    <source>
        <dbReference type="ARBA" id="ARBA00022617"/>
    </source>
</evidence>
<comment type="subcellular location">
    <subcellularLocation>
        <location evidence="1">Cell inner membrane</location>
    </subcellularLocation>
    <subcellularLocation>
        <location evidence="13">Cell membrane</location>
        <topology evidence="13">Single-pass type II membrane protein</topology>
    </subcellularLocation>
</comment>
<evidence type="ECO:0000256" key="13">
    <source>
        <dbReference type="HAMAP-Rule" id="MF_01959"/>
    </source>
</evidence>
<comment type="caution">
    <text evidence="16">The sequence shown here is derived from an EMBL/GenBank/DDBJ whole genome shotgun (WGS) entry which is preliminary data.</text>
</comment>
<keyword evidence="11 13" id="KW-0472">Membrane</keyword>
<evidence type="ECO:0000256" key="6">
    <source>
        <dbReference type="ARBA" id="ARBA00022723"/>
    </source>
</evidence>
<evidence type="ECO:0000256" key="5">
    <source>
        <dbReference type="ARBA" id="ARBA00022692"/>
    </source>
</evidence>
<dbReference type="Proteomes" id="UP000053048">
    <property type="component" value="Unassembled WGS sequence"/>
</dbReference>
<organism evidence="16 17">
    <name type="scientific">Pseudomonas viridiflava ICMP 13104</name>
    <dbReference type="NCBI Taxonomy" id="1198305"/>
    <lineage>
        <taxon>Bacteria</taxon>
        <taxon>Pseudomonadati</taxon>
        <taxon>Pseudomonadota</taxon>
        <taxon>Gammaproteobacteria</taxon>
        <taxon>Pseudomonadales</taxon>
        <taxon>Pseudomonadaceae</taxon>
        <taxon>Pseudomonas</taxon>
    </lineage>
</organism>
<dbReference type="SUPFAM" id="SSF82093">
    <property type="entry name" value="Heme chaperone CcmE"/>
    <property type="match status" value="1"/>
</dbReference>
<protein>
    <recommendedName>
        <fullName evidence="13">Cytochrome c-type biogenesis protein CcmE</fullName>
    </recommendedName>
    <alternativeName>
        <fullName evidence="13">Cytochrome c maturation protein E</fullName>
    </alternativeName>
    <alternativeName>
        <fullName evidence="13">Heme chaperone CcmE</fullName>
    </alternativeName>
</protein>
<evidence type="ECO:0000256" key="7">
    <source>
        <dbReference type="ARBA" id="ARBA00022748"/>
    </source>
</evidence>
<accession>A0A0W0HT46</accession>
<feature type="binding site" description="covalent" evidence="13 14">
    <location>
        <position position="124"/>
    </location>
    <ligand>
        <name>heme</name>
        <dbReference type="ChEBI" id="CHEBI:30413"/>
    </ligand>
</feature>
<keyword evidence="3" id="KW-0997">Cell inner membrane</keyword>
<evidence type="ECO:0000256" key="12">
    <source>
        <dbReference type="ARBA" id="ARBA00056663"/>
    </source>
</evidence>
<proteinExistence type="inferred from homology"/>
<dbReference type="Pfam" id="PF03100">
    <property type="entry name" value="CcmE"/>
    <property type="match status" value="1"/>
</dbReference>
<keyword evidence="2 13" id="KW-1003">Cell membrane</keyword>
<dbReference type="GO" id="GO:0017004">
    <property type="term" value="P:cytochrome complex assembly"/>
    <property type="evidence" value="ECO:0007669"/>
    <property type="project" value="UniProtKB-KW"/>
</dbReference>
<dbReference type="NCBIfam" id="NF009727">
    <property type="entry name" value="PRK13254.1-1"/>
    <property type="match status" value="1"/>
</dbReference>
<evidence type="ECO:0000256" key="9">
    <source>
        <dbReference type="ARBA" id="ARBA00022989"/>
    </source>
</evidence>
<evidence type="ECO:0000256" key="3">
    <source>
        <dbReference type="ARBA" id="ARBA00022519"/>
    </source>
</evidence>
<evidence type="ECO:0000256" key="2">
    <source>
        <dbReference type="ARBA" id="ARBA00022475"/>
    </source>
</evidence>
<dbReference type="GO" id="GO:0005886">
    <property type="term" value="C:plasma membrane"/>
    <property type="evidence" value="ECO:0007669"/>
    <property type="project" value="UniProtKB-SubCell"/>
</dbReference>
<keyword evidence="4 13" id="KW-0349">Heme</keyword>
<keyword evidence="7 13" id="KW-0201">Cytochrome c-type biogenesis</keyword>
<feature type="binding site" description="axial binding residue" evidence="13 14">
    <location>
        <position position="128"/>
    </location>
    <ligand>
        <name>heme</name>
        <dbReference type="ChEBI" id="CHEBI:30413"/>
    </ligand>
    <ligandPart>
        <name>Fe</name>
        <dbReference type="ChEBI" id="CHEBI:18248"/>
    </ligandPart>
</feature>
<feature type="compositionally biased region" description="Low complexity" evidence="15">
    <location>
        <begin position="143"/>
        <end position="161"/>
    </location>
</feature>
<evidence type="ECO:0000256" key="8">
    <source>
        <dbReference type="ARBA" id="ARBA00022968"/>
    </source>
</evidence>
<keyword evidence="6 13" id="KW-0479">Metal-binding</keyword>
<evidence type="ECO:0000256" key="14">
    <source>
        <dbReference type="PIRSR" id="PIRSR604329-50"/>
    </source>
</evidence>
<sequence length="161" mass="17241">MKPLRKKRLLIILAVLAGVGLALSLALSALKENINLFYTPSQIANGEAPQNVRIRAGGMVEKGSLHRSADSLDVRFVVTDFNKSVTITYRGILPDLFREGQGIVALGKLDAQGVVVADEVLAKHDEKYMPPEVTKALRESGQPAPAASLAPASMPARQADK</sequence>
<feature type="topological domain" description="Cytoplasmic" evidence="13">
    <location>
        <begin position="1"/>
        <end position="8"/>
    </location>
</feature>
<dbReference type="FunFam" id="2.40.50.140:FF:000104">
    <property type="entry name" value="Cytochrome c-type biogenesis protein CcmE"/>
    <property type="match status" value="1"/>
</dbReference>
<dbReference type="NCBIfam" id="NF009729">
    <property type="entry name" value="PRK13254.1-3"/>
    <property type="match status" value="1"/>
</dbReference>
<dbReference type="InterPro" id="IPR012340">
    <property type="entry name" value="NA-bd_OB-fold"/>
</dbReference>
<evidence type="ECO:0000256" key="10">
    <source>
        <dbReference type="ARBA" id="ARBA00023004"/>
    </source>
</evidence>
<dbReference type="GO" id="GO:0017003">
    <property type="term" value="P:protein-heme linkage"/>
    <property type="evidence" value="ECO:0007669"/>
    <property type="project" value="UniProtKB-UniRule"/>
</dbReference>
<evidence type="ECO:0000313" key="17">
    <source>
        <dbReference type="Proteomes" id="UP000053048"/>
    </source>
</evidence>
<dbReference type="NCBIfam" id="NF009731">
    <property type="entry name" value="PRK13254.1-5"/>
    <property type="match status" value="1"/>
</dbReference>
<evidence type="ECO:0000256" key="15">
    <source>
        <dbReference type="SAM" id="MobiDB-lite"/>
    </source>
</evidence>
<keyword evidence="17" id="KW-1185">Reference proteome</keyword>
<evidence type="ECO:0000256" key="1">
    <source>
        <dbReference type="ARBA" id="ARBA00004533"/>
    </source>
</evidence>
<keyword evidence="10 13" id="KW-0408">Iron</keyword>
<dbReference type="PANTHER" id="PTHR34128:SF2">
    <property type="entry name" value="CYTOCHROME C-TYPE BIOGENESIS PROTEIN CCME HOMOLOG, MITOCHONDRIAL"/>
    <property type="match status" value="1"/>
</dbReference>
<feature type="topological domain" description="Extracellular" evidence="13">
    <location>
        <begin position="30"/>
        <end position="161"/>
    </location>
</feature>
<feature type="region of interest" description="Disordered" evidence="15">
    <location>
        <begin position="136"/>
        <end position="161"/>
    </location>
</feature>
<dbReference type="HAMAP" id="MF_01959">
    <property type="entry name" value="CcmE"/>
    <property type="match status" value="1"/>
</dbReference>
<dbReference type="InterPro" id="IPR036127">
    <property type="entry name" value="CcmE-like_sf"/>
</dbReference>
<name>A0A0W0HT46_PSEVI</name>
<evidence type="ECO:0000313" key="16">
    <source>
        <dbReference type="EMBL" id="KTB63911.1"/>
    </source>
</evidence>
<dbReference type="AlphaFoldDB" id="A0A0W0HT46"/>
<comment type="similarity">
    <text evidence="13">Belongs to the CcmE/CycJ family.</text>
</comment>
<evidence type="ECO:0000256" key="11">
    <source>
        <dbReference type="ARBA" id="ARBA00023136"/>
    </source>
</evidence>
<comment type="function">
    <text evidence="12 13">Heme chaperone required for the biogenesis of c-type cytochromes. Transiently binds heme delivered by CcmC and transfers the heme to apo-cytochromes in a process facilitated by CcmF and CcmH.</text>
</comment>
<dbReference type="GO" id="GO:0046872">
    <property type="term" value="F:metal ion binding"/>
    <property type="evidence" value="ECO:0007669"/>
    <property type="project" value="UniProtKB-KW"/>
</dbReference>
<gene>
    <name evidence="13" type="primary">ccmE</name>
    <name evidence="13" type="synonym">cycJ</name>
    <name evidence="16" type="ORF">AO067_18850</name>
</gene>
<reference evidence="16 17" key="1">
    <citation type="submission" date="2015-09" db="EMBL/GenBank/DDBJ databases">
        <title>Genome sequence of ICMP 13104.</title>
        <authorList>
            <person name="Visnovsky S."/>
            <person name="Lu A."/>
            <person name="Panda P."/>
            <person name="Pitman A."/>
        </authorList>
    </citation>
    <scope>NUCLEOTIDE SEQUENCE [LARGE SCALE GENOMIC DNA]</scope>
    <source>
        <strain evidence="16 17">ICMP 13104</strain>
    </source>
</reference>
<keyword evidence="9 13" id="KW-1133">Transmembrane helix</keyword>
<keyword evidence="8 13" id="KW-0735">Signal-anchor</keyword>